<feature type="compositionally biased region" description="Basic and acidic residues" evidence="4">
    <location>
        <begin position="177"/>
        <end position="186"/>
    </location>
</feature>
<dbReference type="SMART" id="SM00448">
    <property type="entry name" value="REC"/>
    <property type="match status" value="1"/>
</dbReference>
<feature type="compositionally biased region" description="Basic and acidic residues" evidence="4">
    <location>
        <begin position="214"/>
        <end position="226"/>
    </location>
</feature>
<feature type="region of interest" description="Disordered" evidence="4">
    <location>
        <begin position="294"/>
        <end position="318"/>
    </location>
</feature>
<gene>
    <name evidence="8" type="ORF">BE0216_06895</name>
    <name evidence="7" type="ORF">BEUL_0098</name>
</gene>
<reference evidence="8 10" key="2">
    <citation type="submission" date="2020-10" db="EMBL/GenBank/DDBJ databases">
        <title>Genome sequencing of Bifidobacterium eulemuris_DSMZ_100216.</title>
        <authorList>
            <person name="Kim J."/>
        </authorList>
    </citation>
    <scope>NUCLEOTIDE SEQUENCE [LARGE SCALE GENOMIC DNA]</scope>
    <source>
        <strain evidence="8 10">DSM 100216</strain>
    </source>
</reference>
<dbReference type="GO" id="GO:0000976">
    <property type="term" value="F:transcription cis-regulatory region binding"/>
    <property type="evidence" value="ECO:0007669"/>
    <property type="project" value="TreeGrafter"/>
</dbReference>
<organism evidence="7 9">
    <name type="scientific">Bifidobacterium eulemuris</name>
    <dbReference type="NCBI Taxonomy" id="1765219"/>
    <lineage>
        <taxon>Bacteria</taxon>
        <taxon>Bacillati</taxon>
        <taxon>Actinomycetota</taxon>
        <taxon>Actinomycetes</taxon>
        <taxon>Bifidobacteriales</taxon>
        <taxon>Bifidobacteriaceae</taxon>
        <taxon>Bifidobacterium</taxon>
    </lineage>
</organism>
<dbReference type="SUPFAM" id="SSF52172">
    <property type="entry name" value="CheY-like"/>
    <property type="match status" value="1"/>
</dbReference>
<dbReference type="Pfam" id="PF00486">
    <property type="entry name" value="Trans_reg_C"/>
    <property type="match status" value="1"/>
</dbReference>
<dbReference type="Proteomes" id="UP000216057">
    <property type="component" value="Unassembled WGS sequence"/>
</dbReference>
<dbReference type="SMART" id="SM00862">
    <property type="entry name" value="Trans_reg_C"/>
    <property type="match status" value="1"/>
</dbReference>
<feature type="domain" description="OmpR/PhoB-type" evidence="6">
    <location>
        <begin position="214"/>
        <end position="312"/>
    </location>
</feature>
<dbReference type="InterPro" id="IPR016032">
    <property type="entry name" value="Sig_transdc_resp-reg_C-effctor"/>
</dbReference>
<dbReference type="InterPro" id="IPR011006">
    <property type="entry name" value="CheY-like_superfamily"/>
</dbReference>
<evidence type="ECO:0000259" key="5">
    <source>
        <dbReference type="PROSITE" id="PS50110"/>
    </source>
</evidence>
<evidence type="ECO:0000313" key="7">
    <source>
        <dbReference type="EMBL" id="OZG69681.1"/>
    </source>
</evidence>
<dbReference type="GO" id="GO:0000156">
    <property type="term" value="F:phosphorelay response regulator activity"/>
    <property type="evidence" value="ECO:0007669"/>
    <property type="project" value="TreeGrafter"/>
</dbReference>
<evidence type="ECO:0000259" key="6">
    <source>
        <dbReference type="PROSITE" id="PS51755"/>
    </source>
</evidence>
<dbReference type="EMBL" id="MWWZ01000001">
    <property type="protein sequence ID" value="OZG69681.1"/>
    <property type="molecule type" value="Genomic_DNA"/>
</dbReference>
<dbReference type="AlphaFoldDB" id="A0A261GE10"/>
<dbReference type="CDD" id="cd00383">
    <property type="entry name" value="trans_reg_C"/>
    <property type="match status" value="1"/>
</dbReference>
<name>A0A261GE10_9BIFI</name>
<keyword evidence="2" id="KW-0597">Phosphoprotein</keyword>
<dbReference type="Gene3D" id="3.40.50.2300">
    <property type="match status" value="1"/>
</dbReference>
<accession>A0A261GE10</accession>
<evidence type="ECO:0000256" key="2">
    <source>
        <dbReference type="PROSITE-ProRule" id="PRU00169"/>
    </source>
</evidence>
<evidence type="ECO:0000313" key="10">
    <source>
        <dbReference type="Proteomes" id="UP000593943"/>
    </source>
</evidence>
<feature type="domain" description="Response regulatory" evidence="5">
    <location>
        <begin position="2"/>
        <end position="115"/>
    </location>
</feature>
<dbReference type="Pfam" id="PF00072">
    <property type="entry name" value="Response_reg"/>
    <property type="match status" value="1"/>
</dbReference>
<dbReference type="Gene3D" id="1.10.10.10">
    <property type="entry name" value="Winged helix-like DNA-binding domain superfamily/Winged helix DNA-binding domain"/>
    <property type="match status" value="1"/>
</dbReference>
<dbReference type="PROSITE" id="PS51755">
    <property type="entry name" value="OMPR_PHOB"/>
    <property type="match status" value="1"/>
</dbReference>
<dbReference type="OrthoDB" id="9802426at2"/>
<dbReference type="InterPro" id="IPR036388">
    <property type="entry name" value="WH-like_DNA-bd_sf"/>
</dbReference>
<feature type="region of interest" description="Disordered" evidence="4">
    <location>
        <begin position="159"/>
        <end position="231"/>
    </location>
</feature>
<feature type="compositionally biased region" description="Gly residues" evidence="4">
    <location>
        <begin position="189"/>
        <end position="213"/>
    </location>
</feature>
<reference evidence="7 9" key="1">
    <citation type="journal article" date="2017" name="BMC Genomics">
        <title>Comparative genomic and phylogenomic analyses of the Bifidobacteriaceae family.</title>
        <authorList>
            <person name="Lugli G.A."/>
            <person name="Milani C."/>
            <person name="Turroni F."/>
            <person name="Duranti S."/>
            <person name="Mancabelli L."/>
            <person name="Mangifesta M."/>
            <person name="Ferrario C."/>
            <person name="Modesto M."/>
            <person name="Mattarelli P."/>
            <person name="Jiri K."/>
            <person name="van Sinderen D."/>
            <person name="Ventura M."/>
        </authorList>
    </citation>
    <scope>NUCLEOTIDE SEQUENCE [LARGE SCALE GENOMIC DNA]</scope>
    <source>
        <strain evidence="7 9">DSM 100216</strain>
    </source>
</reference>
<dbReference type="Proteomes" id="UP000593943">
    <property type="component" value="Chromosome"/>
</dbReference>
<dbReference type="InterPro" id="IPR039420">
    <property type="entry name" value="WalR-like"/>
</dbReference>
<feature type="modified residue" description="4-aspartylphosphate" evidence="2">
    <location>
        <position position="51"/>
    </location>
</feature>
<dbReference type="SUPFAM" id="SSF46894">
    <property type="entry name" value="C-terminal effector domain of the bipartite response regulators"/>
    <property type="match status" value="1"/>
</dbReference>
<keyword evidence="10" id="KW-1185">Reference proteome</keyword>
<evidence type="ECO:0000256" key="3">
    <source>
        <dbReference type="PROSITE-ProRule" id="PRU01091"/>
    </source>
</evidence>
<keyword evidence="1 3" id="KW-0238">DNA-binding</keyword>
<evidence type="ECO:0000313" key="9">
    <source>
        <dbReference type="Proteomes" id="UP000216057"/>
    </source>
</evidence>
<dbReference type="GO" id="GO:0032993">
    <property type="term" value="C:protein-DNA complex"/>
    <property type="evidence" value="ECO:0007669"/>
    <property type="project" value="TreeGrafter"/>
</dbReference>
<feature type="compositionally biased region" description="Gly residues" evidence="4">
    <location>
        <begin position="159"/>
        <end position="175"/>
    </location>
</feature>
<evidence type="ECO:0000313" key="8">
    <source>
        <dbReference type="EMBL" id="QOL32214.1"/>
    </source>
</evidence>
<dbReference type="InterPro" id="IPR001789">
    <property type="entry name" value="Sig_transdc_resp-reg_receiver"/>
</dbReference>
<protein>
    <submittedName>
        <fullName evidence="7">DNA-binding response regulator</fullName>
    </submittedName>
    <submittedName>
        <fullName evidence="8">Response regulator transcription factor</fullName>
    </submittedName>
</protein>
<dbReference type="GO" id="GO:0005829">
    <property type="term" value="C:cytosol"/>
    <property type="evidence" value="ECO:0007669"/>
    <property type="project" value="TreeGrafter"/>
</dbReference>
<dbReference type="PROSITE" id="PS50110">
    <property type="entry name" value="RESPONSE_REGULATORY"/>
    <property type="match status" value="1"/>
</dbReference>
<dbReference type="GO" id="GO:0006355">
    <property type="term" value="P:regulation of DNA-templated transcription"/>
    <property type="evidence" value="ECO:0007669"/>
    <property type="project" value="InterPro"/>
</dbReference>
<feature type="DNA-binding region" description="OmpR/PhoB-type" evidence="3">
    <location>
        <begin position="214"/>
        <end position="312"/>
    </location>
</feature>
<dbReference type="PANTHER" id="PTHR48111">
    <property type="entry name" value="REGULATOR OF RPOS"/>
    <property type="match status" value="1"/>
</dbReference>
<sequence length="318" mass="33673">MKILVADDDPQFLKALRITLRSQGYQIVTAADGVQCIQVAVEEHPDLFVLDLGMPKMDGMGVIQGVRGWTDAPILVVSGRTDAREKVAALDAGADDYVTKPVSIDELLARIRALGRRIPQESEGSQEAQSPQVVLGDVTVDLAAHAVFRSMGGAVAGSDGGLDGHPADGSGGGPDGHLSDGSDGRLADGSGGRLADGPDVGMGGRLVDGPDGGPDGRPRAGVDGRPTDGLASRQVRVRLTPTEWKVLEMLVRNAGRLVTRQDLLTEIWGSEHVSDSGYLRLYISQLRRKIEPDPAHPRYLHTDPGMGYRLDLPPVSSS</sequence>
<dbReference type="EMBL" id="CP062938">
    <property type="protein sequence ID" value="QOL32214.1"/>
    <property type="molecule type" value="Genomic_DNA"/>
</dbReference>
<proteinExistence type="predicted"/>
<dbReference type="PANTHER" id="PTHR48111:SF50">
    <property type="entry name" value="KDP OPERON TRANSCRIPTIONAL REGULATORY PROTEIN KDPE"/>
    <property type="match status" value="1"/>
</dbReference>
<dbReference type="RefSeq" id="WP_094635826.1">
    <property type="nucleotide sequence ID" value="NZ_CP062938.1"/>
</dbReference>
<evidence type="ECO:0000256" key="4">
    <source>
        <dbReference type="SAM" id="MobiDB-lite"/>
    </source>
</evidence>
<dbReference type="InterPro" id="IPR001867">
    <property type="entry name" value="OmpR/PhoB-type_DNA-bd"/>
</dbReference>
<dbReference type="KEGG" id="beu:BE0216_06895"/>
<evidence type="ECO:0000256" key="1">
    <source>
        <dbReference type="ARBA" id="ARBA00023125"/>
    </source>
</evidence>